<reference evidence="1 2" key="2">
    <citation type="journal article" date="2009" name="PLoS ONE">
        <title>An integrated genetic and cytogenetic map of the cucumber genome.</title>
        <authorList>
            <person name="Ren Y."/>
            <person name="Zhang Z."/>
            <person name="Liu J."/>
            <person name="Staub J.E."/>
            <person name="Han Y."/>
            <person name="Cheng Z."/>
            <person name="Li X."/>
            <person name="Lu J."/>
            <person name="Miao H."/>
            <person name="Kang H."/>
            <person name="Xie B."/>
            <person name="Gu X."/>
            <person name="Wang X."/>
            <person name="Du Y."/>
            <person name="Jin W."/>
            <person name="Huang S."/>
        </authorList>
    </citation>
    <scope>NUCLEOTIDE SEQUENCE [LARGE SCALE GENOMIC DNA]</scope>
    <source>
        <strain evidence="2">cv. 9930</strain>
    </source>
</reference>
<dbReference type="Proteomes" id="UP000029981">
    <property type="component" value="Chromosome 1"/>
</dbReference>
<evidence type="ECO:0000313" key="2">
    <source>
        <dbReference type="Proteomes" id="UP000029981"/>
    </source>
</evidence>
<gene>
    <name evidence="1" type="ORF">Csa_1G015585</name>
</gene>
<reference evidence="1 2" key="3">
    <citation type="journal article" date="2010" name="BMC Genomics">
        <title>Transcriptome sequencing and comparative analysis of cucumber flowers with different sex types.</title>
        <authorList>
            <person name="Guo S."/>
            <person name="Zheng Y."/>
            <person name="Joung J.G."/>
            <person name="Liu S."/>
            <person name="Zhang Z."/>
            <person name="Crasta O.R."/>
            <person name="Sobral B.W."/>
            <person name="Xu Y."/>
            <person name="Huang S."/>
            <person name="Fei Z."/>
        </authorList>
    </citation>
    <scope>NUCLEOTIDE SEQUENCE [LARGE SCALE GENOMIC DNA]</scope>
    <source>
        <strain evidence="2">cv. 9930</strain>
    </source>
</reference>
<protein>
    <submittedName>
        <fullName evidence="1">Uncharacterized protein</fullName>
    </submittedName>
</protein>
<sequence>MDPQEDVELVRLKEMSYLEEPGPTLRVSQRGKGVANTLARFACVIGKVGPTSTLWLKSGSASFRAVVYLT</sequence>
<evidence type="ECO:0000313" key="1">
    <source>
        <dbReference type="EMBL" id="KGN63764.1"/>
    </source>
</evidence>
<proteinExistence type="predicted"/>
<keyword evidence="2" id="KW-1185">Reference proteome</keyword>
<accession>A0A0A0LRW8</accession>
<reference evidence="1 2" key="1">
    <citation type="journal article" date="2009" name="Nat. Genet.">
        <title>The genome of the cucumber, Cucumis sativus L.</title>
        <authorList>
            <person name="Huang S."/>
            <person name="Li R."/>
            <person name="Zhang Z."/>
            <person name="Li L."/>
            <person name="Gu X."/>
            <person name="Fan W."/>
            <person name="Lucas W.J."/>
            <person name="Wang X."/>
            <person name="Xie B."/>
            <person name="Ni P."/>
            <person name="Ren Y."/>
            <person name="Zhu H."/>
            <person name="Li J."/>
            <person name="Lin K."/>
            <person name="Jin W."/>
            <person name="Fei Z."/>
            <person name="Li G."/>
            <person name="Staub J."/>
            <person name="Kilian A."/>
            <person name="van der Vossen E.A."/>
            <person name="Wu Y."/>
            <person name="Guo J."/>
            <person name="He J."/>
            <person name="Jia Z."/>
            <person name="Ren Y."/>
            <person name="Tian G."/>
            <person name="Lu Y."/>
            <person name="Ruan J."/>
            <person name="Qian W."/>
            <person name="Wang M."/>
            <person name="Huang Q."/>
            <person name="Li B."/>
            <person name="Xuan Z."/>
            <person name="Cao J."/>
            <person name="Asan"/>
            <person name="Wu Z."/>
            <person name="Zhang J."/>
            <person name="Cai Q."/>
            <person name="Bai Y."/>
            <person name="Zhao B."/>
            <person name="Han Y."/>
            <person name="Li Y."/>
            <person name="Li X."/>
            <person name="Wang S."/>
            <person name="Shi Q."/>
            <person name="Liu S."/>
            <person name="Cho W.K."/>
            <person name="Kim J.Y."/>
            <person name="Xu Y."/>
            <person name="Heller-Uszynska K."/>
            <person name="Miao H."/>
            <person name="Cheng Z."/>
            <person name="Zhang S."/>
            <person name="Wu J."/>
            <person name="Yang Y."/>
            <person name="Kang H."/>
            <person name="Li M."/>
            <person name="Liang H."/>
            <person name="Ren X."/>
            <person name="Shi Z."/>
            <person name="Wen M."/>
            <person name="Jian M."/>
            <person name="Yang H."/>
            <person name="Zhang G."/>
            <person name="Yang Z."/>
            <person name="Chen R."/>
            <person name="Liu S."/>
            <person name="Li J."/>
            <person name="Ma L."/>
            <person name="Liu H."/>
            <person name="Zhou Y."/>
            <person name="Zhao J."/>
            <person name="Fang X."/>
            <person name="Li G."/>
            <person name="Fang L."/>
            <person name="Li Y."/>
            <person name="Liu D."/>
            <person name="Zheng H."/>
            <person name="Zhang Y."/>
            <person name="Qin N."/>
            <person name="Li Z."/>
            <person name="Yang G."/>
            <person name="Yang S."/>
            <person name="Bolund L."/>
            <person name="Kristiansen K."/>
            <person name="Zheng H."/>
            <person name="Li S."/>
            <person name="Zhang X."/>
            <person name="Yang H."/>
            <person name="Wang J."/>
            <person name="Sun R."/>
            <person name="Zhang B."/>
            <person name="Jiang S."/>
            <person name="Wang J."/>
            <person name="Du Y."/>
            <person name="Li S."/>
        </authorList>
    </citation>
    <scope>NUCLEOTIDE SEQUENCE [LARGE SCALE GENOMIC DNA]</scope>
    <source>
        <strain evidence="2">cv. 9930</strain>
    </source>
</reference>
<organism evidence="1 2">
    <name type="scientific">Cucumis sativus</name>
    <name type="common">Cucumber</name>
    <dbReference type="NCBI Taxonomy" id="3659"/>
    <lineage>
        <taxon>Eukaryota</taxon>
        <taxon>Viridiplantae</taxon>
        <taxon>Streptophyta</taxon>
        <taxon>Embryophyta</taxon>
        <taxon>Tracheophyta</taxon>
        <taxon>Spermatophyta</taxon>
        <taxon>Magnoliopsida</taxon>
        <taxon>eudicotyledons</taxon>
        <taxon>Gunneridae</taxon>
        <taxon>Pentapetalae</taxon>
        <taxon>rosids</taxon>
        <taxon>fabids</taxon>
        <taxon>Cucurbitales</taxon>
        <taxon>Cucurbitaceae</taxon>
        <taxon>Benincaseae</taxon>
        <taxon>Cucumis</taxon>
    </lineage>
</organism>
<dbReference type="EMBL" id="CM002922">
    <property type="protein sequence ID" value="KGN63764.1"/>
    <property type="molecule type" value="Genomic_DNA"/>
</dbReference>
<name>A0A0A0LRW8_CUCSA</name>
<dbReference type="AlphaFoldDB" id="A0A0A0LRW8"/>
<reference evidence="1 2" key="4">
    <citation type="journal article" date="2011" name="BMC Genomics">
        <title>RNA-Seq improves annotation of protein-coding genes in the cucumber genome.</title>
        <authorList>
            <person name="Li Z."/>
            <person name="Zhang Z."/>
            <person name="Yan P."/>
            <person name="Huang S."/>
            <person name="Fei Z."/>
            <person name="Lin K."/>
        </authorList>
    </citation>
    <scope>NUCLEOTIDE SEQUENCE [LARGE SCALE GENOMIC DNA]</scope>
    <source>
        <strain evidence="2">cv. 9930</strain>
    </source>
</reference>
<dbReference type="Gramene" id="KGN63764">
    <property type="protein sequence ID" value="KGN63764"/>
    <property type="gene ID" value="Csa_1G015585"/>
</dbReference>